<dbReference type="OrthoDB" id="660555at2759"/>
<keyword evidence="1" id="KW-0433">Leucine-rich repeat</keyword>
<dbReference type="SMART" id="SM00365">
    <property type="entry name" value="LRR_SD22"/>
    <property type="match status" value="5"/>
</dbReference>
<dbReference type="Pfam" id="PF23598">
    <property type="entry name" value="LRR_14"/>
    <property type="match status" value="1"/>
</dbReference>
<evidence type="ECO:0000256" key="3">
    <source>
        <dbReference type="SAM" id="Coils"/>
    </source>
</evidence>
<dbReference type="PANTHER" id="PTHR48051:SF42">
    <property type="entry name" value="LEUCINE-RICH REPEAT-CONTAINING PROTEIN 18-LIKE"/>
    <property type="match status" value="1"/>
</dbReference>
<evidence type="ECO:0000313" key="5">
    <source>
        <dbReference type="EMBL" id="ORX50375.1"/>
    </source>
</evidence>
<dbReference type="PROSITE" id="PS51450">
    <property type="entry name" value="LRR"/>
    <property type="match status" value="3"/>
</dbReference>
<evidence type="ECO:0000256" key="2">
    <source>
        <dbReference type="ARBA" id="ARBA00022737"/>
    </source>
</evidence>
<keyword evidence="2" id="KW-0677">Repeat</keyword>
<feature type="coiled-coil region" evidence="3">
    <location>
        <begin position="886"/>
        <end position="916"/>
    </location>
</feature>
<keyword evidence="3" id="KW-0175">Coiled coil</keyword>
<dbReference type="EMBL" id="MCFH01000021">
    <property type="protein sequence ID" value="ORX50375.1"/>
    <property type="molecule type" value="Genomic_DNA"/>
</dbReference>
<dbReference type="SMART" id="SM00369">
    <property type="entry name" value="LRR_TYP"/>
    <property type="match status" value="9"/>
</dbReference>
<evidence type="ECO:0000256" key="1">
    <source>
        <dbReference type="ARBA" id="ARBA00022614"/>
    </source>
</evidence>
<accession>A0A1Y1VAM4</accession>
<dbReference type="PANTHER" id="PTHR48051">
    <property type="match status" value="1"/>
</dbReference>
<gene>
    <name evidence="5" type="ORF">BCR36DRAFT_370403</name>
</gene>
<feature type="domain" description="Disease resistance R13L4/SHOC-2-like LRR" evidence="4">
    <location>
        <begin position="995"/>
        <end position="1098"/>
    </location>
</feature>
<dbReference type="GO" id="GO:0005737">
    <property type="term" value="C:cytoplasm"/>
    <property type="evidence" value="ECO:0007669"/>
    <property type="project" value="TreeGrafter"/>
</dbReference>
<reference evidence="5 6" key="1">
    <citation type="submission" date="2016-08" db="EMBL/GenBank/DDBJ databases">
        <title>Genomes of anaerobic fungi encode conserved fungal cellulosomes for biomass hydrolysis.</title>
        <authorList>
            <consortium name="DOE Joint Genome Institute"/>
            <person name="Haitjema C.H."/>
            <person name="Gilmore S.P."/>
            <person name="Henske J.K."/>
            <person name="Solomon K.V."/>
            <person name="De Groot R."/>
            <person name="Kuo A."/>
            <person name="Mondo S.J."/>
            <person name="Salamov A.A."/>
            <person name="Labutti K."/>
            <person name="Zhao Z."/>
            <person name="Chiniquy J."/>
            <person name="Barry K."/>
            <person name="Brewer H.M."/>
            <person name="Purvine S.O."/>
            <person name="Wright A.T."/>
            <person name="Boxma B."/>
            <person name="Van Alen T."/>
            <person name="Hackstein J.H."/>
            <person name="Baker S.E."/>
            <person name="Grigoriev I.V."/>
            <person name="O'Malley M.A."/>
        </authorList>
    </citation>
    <scope>NUCLEOTIDE SEQUENCE [LARGE SCALE GENOMIC DNA]</scope>
    <source>
        <strain evidence="6">finn</strain>
    </source>
</reference>
<dbReference type="SUPFAM" id="SSF52058">
    <property type="entry name" value="L domain-like"/>
    <property type="match status" value="1"/>
</dbReference>
<dbReference type="InterPro" id="IPR055414">
    <property type="entry name" value="LRR_R13L4/SHOC2-like"/>
</dbReference>
<evidence type="ECO:0000259" key="4">
    <source>
        <dbReference type="Pfam" id="PF23598"/>
    </source>
</evidence>
<feature type="coiled-coil region" evidence="3">
    <location>
        <begin position="595"/>
        <end position="686"/>
    </location>
</feature>
<dbReference type="Pfam" id="PF13855">
    <property type="entry name" value="LRR_8"/>
    <property type="match status" value="1"/>
</dbReference>
<reference evidence="5 6" key="2">
    <citation type="submission" date="2016-08" db="EMBL/GenBank/DDBJ databases">
        <title>Pervasive Adenine N6-methylation of Active Genes in Fungi.</title>
        <authorList>
            <consortium name="DOE Joint Genome Institute"/>
            <person name="Mondo S.J."/>
            <person name="Dannebaum R.O."/>
            <person name="Kuo R.C."/>
            <person name="Labutti K."/>
            <person name="Haridas S."/>
            <person name="Kuo A."/>
            <person name="Salamov A."/>
            <person name="Ahrendt S.R."/>
            <person name="Lipzen A."/>
            <person name="Sullivan W."/>
            <person name="Andreopoulos W.B."/>
            <person name="Clum A."/>
            <person name="Lindquist E."/>
            <person name="Daum C."/>
            <person name="Ramamoorthy G.K."/>
            <person name="Gryganskyi A."/>
            <person name="Culley D."/>
            <person name="Magnuson J.K."/>
            <person name="James T.Y."/>
            <person name="O'Malley M.A."/>
            <person name="Stajich J.E."/>
            <person name="Spatafora J.W."/>
            <person name="Visel A."/>
            <person name="Grigoriev I.V."/>
        </authorList>
    </citation>
    <scope>NUCLEOTIDE SEQUENCE [LARGE SCALE GENOMIC DNA]</scope>
    <source>
        <strain evidence="6">finn</strain>
    </source>
</reference>
<evidence type="ECO:0000313" key="6">
    <source>
        <dbReference type="Proteomes" id="UP000193719"/>
    </source>
</evidence>
<comment type="caution">
    <text evidence="5">The sequence shown here is derived from an EMBL/GenBank/DDBJ whole genome shotgun (WGS) entry which is preliminary data.</text>
</comment>
<dbReference type="Pfam" id="PF00560">
    <property type="entry name" value="LRR_1"/>
    <property type="match status" value="1"/>
</dbReference>
<dbReference type="STRING" id="1754191.A0A1Y1VAM4"/>
<dbReference type="SMART" id="SM00364">
    <property type="entry name" value="LRR_BAC"/>
    <property type="match status" value="6"/>
</dbReference>
<dbReference type="InterPro" id="IPR032675">
    <property type="entry name" value="LRR_dom_sf"/>
</dbReference>
<name>A0A1Y1VAM4_9FUNG</name>
<keyword evidence="6" id="KW-1185">Reference proteome</keyword>
<dbReference type="InterPro" id="IPR050216">
    <property type="entry name" value="LRR_domain-containing"/>
</dbReference>
<dbReference type="Gene3D" id="3.80.10.10">
    <property type="entry name" value="Ribonuclease Inhibitor"/>
    <property type="match status" value="1"/>
</dbReference>
<dbReference type="AlphaFoldDB" id="A0A1Y1VAM4"/>
<sequence length="1270" mass="148215">METLNVQDSINNPDVQINSPATLVYKGDQVIVENERYISSKKCEFDGNTSINDEVFCQSSCNDIIHNEESFELIKNEEKSPKITNTTTLDNRNSTELKDEKMEKYSCTTEPQLNNIHSENGPKDKSITNVENSMINTQKDLSKKKNKKLLKIQKHKKIYLKFKEKLNKKSKLDKGVTKKELPIHDVSKNSISINHEKEKVNNENMEITPMNSVNKQTSESVIQNDISFEENSLKNTPKPSENKNFSDIVEMTPICNEDVREVTLITADGDTVFIPTKKRAESLPHFNADQNKMLIQSDSTVFPPKINLKNEKQKKNSSMSKNDINSDENIDNNIVASGETINNNIISYDENGTPYYDIENSKIIITTIEEKIVKDDDGKDKIIKTITEEHMIVELEENKDKAADTEYPIKKKDSSYVDLSDHKKNKEVTSDPSIQENNKNMIGDSISMVKPFHLDNETSTQLIEENTRNIDLPLINENVDSTSSEKNLLTVPSQKGISSANITNDSIEKRKSSDKKKPLKSSLKKGVYAIKYFRKPKEEVIIPQYVIVEDFEKFKENTERCINENSRNLEANTITMNENNEKFKDTVKEGFNEIKSNLVNLNNDYVAENEKLKEEIVFLKNCNEFLKEERKREMEQLRNEVAEEIIKIQNNIKNLEVEKDKEIKQLRDEIRNLHQKEENYKEVIEQHILGINTSLVKLKKENMKMKDESTMNIIDICNDIQKIKENKIMEINVDRLAKQDEIEKINDEIQKMKNNKIMNTNPDHLVKQSEIEKINNEIRKIKNIKIMNTNPDHLVKQNEIETISKQIIKSNVQWNELSHNVQSIPIQIKKDIDDKFETFEKDQEEKSQQIEIFISETKTNQSKLLKCVNELFRLHKVNESGIENQAKSINEAILNHEQLLQDFENTQDQIDTQNERIDAIGDRVDRYCTNDYLDTVIELEDLRKITNRTTEELFSLQKLNLYCKNLDRLPKRIFSLENLNELWLGRNNLNNINDKIGDLKNLKRLSVADNNLSQLPIGIKNLKNLTHLYLYKNKLRELPPEIGELENLIHLDVESNKLIKLPEELKKLTKLENLDIENNQFSEFPKIIFELKNLIKLNLSNNKFFFIPRELENLVHLKQLNLRNNYLRSFPYSILKFTNLEELDLSNNLFKDIPSEIRYLNKLKNLNLANVRIDEIVPEFRYLKDLKTLNLSNCNIKILPNCLKELQNLEEIYLVNNDAIVVLPEYFKNFKNLKRLFLNRNAVYKNGMEYPRYQGTVYNELLKKNIIRTE</sequence>
<dbReference type="InterPro" id="IPR001611">
    <property type="entry name" value="Leu-rich_rpt"/>
</dbReference>
<organism evidence="5 6">
    <name type="scientific">Piromyces finnis</name>
    <dbReference type="NCBI Taxonomy" id="1754191"/>
    <lineage>
        <taxon>Eukaryota</taxon>
        <taxon>Fungi</taxon>
        <taxon>Fungi incertae sedis</taxon>
        <taxon>Chytridiomycota</taxon>
        <taxon>Chytridiomycota incertae sedis</taxon>
        <taxon>Neocallimastigomycetes</taxon>
        <taxon>Neocallimastigales</taxon>
        <taxon>Neocallimastigaceae</taxon>
        <taxon>Piromyces</taxon>
    </lineage>
</organism>
<dbReference type="Proteomes" id="UP000193719">
    <property type="component" value="Unassembled WGS sequence"/>
</dbReference>
<proteinExistence type="predicted"/>
<protein>
    <recommendedName>
        <fullName evidence="4">Disease resistance R13L4/SHOC-2-like LRR domain-containing protein</fullName>
    </recommendedName>
</protein>
<dbReference type="InterPro" id="IPR003591">
    <property type="entry name" value="Leu-rich_rpt_typical-subtyp"/>
</dbReference>